<feature type="short sequence motif" description="Histidine triad motif" evidence="2 3">
    <location>
        <begin position="105"/>
        <end position="109"/>
    </location>
</feature>
<dbReference type="InterPro" id="IPR039384">
    <property type="entry name" value="HINT"/>
</dbReference>
<dbReference type="SUPFAM" id="SSF54197">
    <property type="entry name" value="HIT-like"/>
    <property type="match status" value="1"/>
</dbReference>
<dbReference type="InterPro" id="IPR001310">
    <property type="entry name" value="Histidine_triad_HIT"/>
</dbReference>
<dbReference type="Pfam" id="PF01230">
    <property type="entry name" value="HIT"/>
    <property type="match status" value="1"/>
</dbReference>
<dbReference type="Proteomes" id="UP000249524">
    <property type="component" value="Unassembled WGS sequence"/>
</dbReference>
<dbReference type="InterPro" id="IPR036265">
    <property type="entry name" value="HIT-like_sf"/>
</dbReference>
<feature type="active site" description="Tele-AMP-histidine intermediate" evidence="1">
    <location>
        <position position="107"/>
    </location>
</feature>
<evidence type="ECO:0000256" key="1">
    <source>
        <dbReference type="PIRSR" id="PIRSR601310-1"/>
    </source>
</evidence>
<dbReference type="OrthoDB" id="9784774at2"/>
<evidence type="ECO:0000256" key="2">
    <source>
        <dbReference type="PIRSR" id="PIRSR601310-3"/>
    </source>
</evidence>
<gene>
    <name evidence="5" type="ORF">DJ019_03990</name>
</gene>
<dbReference type="AlphaFoldDB" id="A0A328BPF0"/>
<sequence>MSLDGTYDDGNIFAKILRGEMPAARVFEDEHVYAFMDVFPQSRGHTLVIPKHSVARNLLEEEPERLSILILGVQRVAKAVRAALSPDGIVVTQFNGAPAGQTIYHLHFHIIPRWDGVALGRHAEGGMADMGELKELAGLIAAKIA</sequence>
<name>A0A328BPF0_9CAUL</name>
<dbReference type="CDD" id="cd01277">
    <property type="entry name" value="HINT_subgroup"/>
    <property type="match status" value="1"/>
</dbReference>
<evidence type="ECO:0000313" key="6">
    <source>
        <dbReference type="Proteomes" id="UP000249524"/>
    </source>
</evidence>
<dbReference type="PANTHER" id="PTHR46648">
    <property type="entry name" value="HIT FAMILY PROTEIN 1"/>
    <property type="match status" value="1"/>
</dbReference>
<dbReference type="PROSITE" id="PS51084">
    <property type="entry name" value="HIT_2"/>
    <property type="match status" value="1"/>
</dbReference>
<keyword evidence="6" id="KW-1185">Reference proteome</keyword>
<dbReference type="PANTHER" id="PTHR46648:SF1">
    <property type="entry name" value="ADENOSINE 5'-MONOPHOSPHORAMIDASE HNT1"/>
    <property type="match status" value="1"/>
</dbReference>
<dbReference type="GO" id="GO:0003824">
    <property type="term" value="F:catalytic activity"/>
    <property type="evidence" value="ECO:0007669"/>
    <property type="project" value="InterPro"/>
</dbReference>
<dbReference type="PRINTS" id="PR00332">
    <property type="entry name" value="HISTRIAD"/>
</dbReference>
<evidence type="ECO:0000313" key="5">
    <source>
        <dbReference type="EMBL" id="RAK69172.1"/>
    </source>
</evidence>
<reference evidence="5 6" key="1">
    <citation type="submission" date="2018-05" db="EMBL/GenBank/DDBJ databases">
        <authorList>
            <person name="Lanie J.A."/>
            <person name="Ng W.-L."/>
            <person name="Kazmierczak K.M."/>
            <person name="Andrzejewski T.M."/>
            <person name="Davidsen T.M."/>
            <person name="Wayne K.J."/>
            <person name="Tettelin H."/>
            <person name="Glass J.I."/>
            <person name="Rusch D."/>
            <person name="Podicherti R."/>
            <person name="Tsui H.-C.T."/>
            <person name="Winkler M.E."/>
        </authorList>
    </citation>
    <scope>NUCLEOTIDE SEQUENCE [LARGE SCALE GENOMIC DNA]</scope>
    <source>
        <strain evidence="5 6">BUT-10</strain>
    </source>
</reference>
<dbReference type="InterPro" id="IPR011146">
    <property type="entry name" value="HIT-like"/>
</dbReference>
<organism evidence="5 6">
    <name type="scientific">Phenylobacterium kunshanense</name>
    <dbReference type="NCBI Taxonomy" id="1445034"/>
    <lineage>
        <taxon>Bacteria</taxon>
        <taxon>Pseudomonadati</taxon>
        <taxon>Pseudomonadota</taxon>
        <taxon>Alphaproteobacteria</taxon>
        <taxon>Caulobacterales</taxon>
        <taxon>Caulobacteraceae</taxon>
        <taxon>Phenylobacterium</taxon>
    </lineage>
</organism>
<protein>
    <submittedName>
        <fullName evidence="5">HIT family protein</fullName>
    </submittedName>
</protein>
<evidence type="ECO:0000259" key="4">
    <source>
        <dbReference type="PROSITE" id="PS51084"/>
    </source>
</evidence>
<comment type="caution">
    <text evidence="5">The sequence shown here is derived from an EMBL/GenBank/DDBJ whole genome shotgun (WGS) entry which is preliminary data.</text>
</comment>
<dbReference type="EMBL" id="QFYS01000001">
    <property type="protein sequence ID" value="RAK69172.1"/>
    <property type="molecule type" value="Genomic_DNA"/>
</dbReference>
<dbReference type="GO" id="GO:0009117">
    <property type="term" value="P:nucleotide metabolic process"/>
    <property type="evidence" value="ECO:0007669"/>
    <property type="project" value="TreeGrafter"/>
</dbReference>
<dbReference type="Gene3D" id="3.30.428.10">
    <property type="entry name" value="HIT-like"/>
    <property type="match status" value="1"/>
</dbReference>
<feature type="domain" description="HIT" evidence="4">
    <location>
        <begin position="12"/>
        <end position="120"/>
    </location>
</feature>
<evidence type="ECO:0000256" key="3">
    <source>
        <dbReference type="PROSITE-ProRule" id="PRU00464"/>
    </source>
</evidence>
<accession>A0A328BPF0</accession>
<dbReference type="RefSeq" id="WP_111274663.1">
    <property type="nucleotide sequence ID" value="NZ_QFYS01000001.1"/>
</dbReference>
<proteinExistence type="predicted"/>